<organism evidence="1 2">
    <name type="scientific">Pleurodeles waltl</name>
    <name type="common">Iberian ribbed newt</name>
    <dbReference type="NCBI Taxonomy" id="8319"/>
    <lineage>
        <taxon>Eukaryota</taxon>
        <taxon>Metazoa</taxon>
        <taxon>Chordata</taxon>
        <taxon>Craniata</taxon>
        <taxon>Vertebrata</taxon>
        <taxon>Euteleostomi</taxon>
        <taxon>Amphibia</taxon>
        <taxon>Batrachia</taxon>
        <taxon>Caudata</taxon>
        <taxon>Salamandroidea</taxon>
        <taxon>Salamandridae</taxon>
        <taxon>Pleurodelinae</taxon>
        <taxon>Pleurodeles</taxon>
    </lineage>
</organism>
<evidence type="ECO:0000313" key="1">
    <source>
        <dbReference type="EMBL" id="KAJ1098824.1"/>
    </source>
</evidence>
<dbReference type="EMBL" id="JANPWB010000014">
    <property type="protein sequence ID" value="KAJ1098824.1"/>
    <property type="molecule type" value="Genomic_DNA"/>
</dbReference>
<accession>A0AAV7M8E8</accession>
<comment type="caution">
    <text evidence="1">The sequence shown here is derived from an EMBL/GenBank/DDBJ whole genome shotgun (WGS) entry which is preliminary data.</text>
</comment>
<dbReference type="Proteomes" id="UP001066276">
    <property type="component" value="Chromosome 10"/>
</dbReference>
<gene>
    <name evidence="1" type="ORF">NDU88_003931</name>
</gene>
<keyword evidence="2" id="KW-1185">Reference proteome</keyword>
<reference evidence="1" key="1">
    <citation type="journal article" date="2022" name="bioRxiv">
        <title>Sequencing and chromosome-scale assembly of the giantPleurodeles waltlgenome.</title>
        <authorList>
            <person name="Brown T."/>
            <person name="Elewa A."/>
            <person name="Iarovenko S."/>
            <person name="Subramanian E."/>
            <person name="Araus A.J."/>
            <person name="Petzold A."/>
            <person name="Susuki M."/>
            <person name="Suzuki K.-i.T."/>
            <person name="Hayashi T."/>
            <person name="Toyoda A."/>
            <person name="Oliveira C."/>
            <person name="Osipova E."/>
            <person name="Leigh N.D."/>
            <person name="Simon A."/>
            <person name="Yun M.H."/>
        </authorList>
    </citation>
    <scope>NUCLEOTIDE SEQUENCE</scope>
    <source>
        <strain evidence="1">20211129_DDA</strain>
        <tissue evidence="1">Liver</tissue>
    </source>
</reference>
<dbReference type="AlphaFoldDB" id="A0AAV7M8E8"/>
<name>A0AAV7M8E8_PLEWA</name>
<sequence>MYAESRSSRLAVSSHLRCDLRQSVLLSDELRSDTPKAVLKVDFYDLQCQGQALHGEAKRSTLRVLRTLKTTYKPEPFCRSGLLHKLLHPSTVKKSLTVQALQFQRKDTITRNSIARANASNVWSTFLNILISKQN</sequence>
<evidence type="ECO:0000313" key="2">
    <source>
        <dbReference type="Proteomes" id="UP001066276"/>
    </source>
</evidence>
<protein>
    <submittedName>
        <fullName evidence="1">Uncharacterized protein</fullName>
    </submittedName>
</protein>
<proteinExistence type="predicted"/>